<protein>
    <submittedName>
        <fullName evidence="1">Uncharacterized protein</fullName>
    </submittedName>
</protein>
<gene>
    <name evidence="1" type="ORF">HUJ06_022252</name>
</gene>
<comment type="caution">
    <text evidence="1">The sequence shown here is derived from an EMBL/GenBank/DDBJ whole genome shotgun (WGS) entry which is preliminary data.</text>
</comment>
<sequence>MEQLHNLDLSYGATSPKGFSIQAILPFMELTVRGNDTQFERGANRGSLPDTLAFCIFIKIRRSED</sequence>
<organism evidence="1 2">
    <name type="scientific">Nelumbo nucifera</name>
    <name type="common">Sacred lotus</name>
    <dbReference type="NCBI Taxonomy" id="4432"/>
    <lineage>
        <taxon>Eukaryota</taxon>
        <taxon>Viridiplantae</taxon>
        <taxon>Streptophyta</taxon>
        <taxon>Embryophyta</taxon>
        <taxon>Tracheophyta</taxon>
        <taxon>Spermatophyta</taxon>
        <taxon>Magnoliopsida</taxon>
        <taxon>Proteales</taxon>
        <taxon>Nelumbonaceae</taxon>
        <taxon>Nelumbo</taxon>
    </lineage>
</organism>
<reference evidence="1 2" key="1">
    <citation type="journal article" date="2020" name="Mol. Biol. Evol.">
        <title>Distinct Expression and Methylation Patterns for Genes with Different Fates following a Single Whole-Genome Duplication in Flowering Plants.</title>
        <authorList>
            <person name="Shi T."/>
            <person name="Rahmani R.S."/>
            <person name="Gugger P.F."/>
            <person name="Wang M."/>
            <person name="Li H."/>
            <person name="Zhang Y."/>
            <person name="Li Z."/>
            <person name="Wang Q."/>
            <person name="Van de Peer Y."/>
            <person name="Marchal K."/>
            <person name="Chen J."/>
        </authorList>
    </citation>
    <scope>NUCLEOTIDE SEQUENCE [LARGE SCALE GENOMIC DNA]</scope>
    <source>
        <tissue evidence="1">Leaf</tissue>
    </source>
</reference>
<dbReference type="AlphaFoldDB" id="A0A822XP00"/>
<evidence type="ECO:0000313" key="1">
    <source>
        <dbReference type="EMBL" id="DAD20789.1"/>
    </source>
</evidence>
<keyword evidence="2" id="KW-1185">Reference proteome</keyword>
<evidence type="ECO:0000313" key="2">
    <source>
        <dbReference type="Proteomes" id="UP000607653"/>
    </source>
</evidence>
<name>A0A822XP00_NELNU</name>
<dbReference type="Proteomes" id="UP000607653">
    <property type="component" value="Unassembled WGS sequence"/>
</dbReference>
<proteinExistence type="predicted"/>
<accession>A0A822XP00</accession>
<dbReference type="EMBL" id="DUZY01000001">
    <property type="protein sequence ID" value="DAD20789.1"/>
    <property type="molecule type" value="Genomic_DNA"/>
</dbReference>